<evidence type="ECO:0000256" key="2">
    <source>
        <dbReference type="SAM" id="Phobius"/>
    </source>
</evidence>
<keyword evidence="2" id="KW-1133">Transmembrane helix</keyword>
<dbReference type="AlphaFoldDB" id="A0A444RLA1"/>
<evidence type="ECO:0000313" key="4">
    <source>
        <dbReference type="Proteomes" id="UP000288725"/>
    </source>
</evidence>
<accession>A0A444RLA1</accession>
<feature type="transmembrane region" description="Helical" evidence="2">
    <location>
        <begin position="24"/>
        <end position="44"/>
    </location>
</feature>
<proteinExistence type="predicted"/>
<organism evidence="3 4">
    <name type="scientific">Verticillium dahliae</name>
    <name type="common">Verticillium wilt</name>
    <dbReference type="NCBI Taxonomy" id="27337"/>
    <lineage>
        <taxon>Eukaryota</taxon>
        <taxon>Fungi</taxon>
        <taxon>Dikarya</taxon>
        <taxon>Ascomycota</taxon>
        <taxon>Pezizomycotina</taxon>
        <taxon>Sordariomycetes</taxon>
        <taxon>Hypocreomycetidae</taxon>
        <taxon>Glomerellales</taxon>
        <taxon>Plectosphaerellaceae</taxon>
        <taxon>Verticillium</taxon>
    </lineage>
</organism>
<comment type="caution">
    <text evidence="3">The sequence shown here is derived from an EMBL/GenBank/DDBJ whole genome shotgun (WGS) entry which is preliminary data.</text>
</comment>
<dbReference type="Proteomes" id="UP000288725">
    <property type="component" value="Chromosome 5"/>
</dbReference>
<sequence>MAKPKASDWIKYYGKYAHVKLKRAGLWTLVYLCLPCTFGMSAMWTDNAPWWELPKRPDAGEREHAPAGSTREA</sequence>
<feature type="region of interest" description="Disordered" evidence="1">
    <location>
        <begin position="54"/>
        <end position="73"/>
    </location>
</feature>
<evidence type="ECO:0000256" key="1">
    <source>
        <dbReference type="SAM" id="MobiDB-lite"/>
    </source>
</evidence>
<dbReference type="EMBL" id="RSDZ01000161">
    <property type="protein sequence ID" value="RXG41907.1"/>
    <property type="molecule type" value="Genomic_DNA"/>
</dbReference>
<gene>
    <name evidence="3" type="ORF">VDGE_30654</name>
</gene>
<keyword evidence="2" id="KW-0472">Membrane</keyword>
<keyword evidence="2" id="KW-0812">Transmembrane</keyword>
<protein>
    <submittedName>
        <fullName evidence="3">Uncharacterized protein</fullName>
    </submittedName>
</protein>
<name>A0A444RLA1_VERDA</name>
<reference evidence="3 4" key="1">
    <citation type="submission" date="2018-12" db="EMBL/GenBank/DDBJ databases">
        <title>Genome of Verticillium dahliae isolate Getta Getta.</title>
        <authorList>
            <person name="Gardiner D.M."/>
        </authorList>
    </citation>
    <scope>NUCLEOTIDE SEQUENCE [LARGE SCALE GENOMIC DNA]</scope>
    <source>
        <strain evidence="3 4">Getta Getta</strain>
    </source>
</reference>
<evidence type="ECO:0000313" key="3">
    <source>
        <dbReference type="EMBL" id="RXG41907.1"/>
    </source>
</evidence>